<accession>A0A1F5C9Y6</accession>
<evidence type="ECO:0000259" key="8">
    <source>
        <dbReference type="Pfam" id="PF17767"/>
    </source>
</evidence>
<feature type="domain" description="Nicotinate phosphoribosyltransferase N-terminal" evidence="8">
    <location>
        <begin position="24"/>
        <end position="139"/>
    </location>
</feature>
<dbReference type="GO" id="GO:0034355">
    <property type="term" value="P:NAD+ biosynthetic process via the salvage pathway"/>
    <property type="evidence" value="ECO:0007669"/>
    <property type="project" value="TreeGrafter"/>
</dbReference>
<evidence type="ECO:0000256" key="1">
    <source>
        <dbReference type="ARBA" id="ARBA00004952"/>
    </source>
</evidence>
<proteinExistence type="inferred from homology"/>
<evidence type="ECO:0000256" key="3">
    <source>
        <dbReference type="ARBA" id="ARBA00013236"/>
    </source>
</evidence>
<dbReference type="InterPro" id="IPR041619">
    <property type="entry name" value="NAPRTase_C"/>
</dbReference>
<dbReference type="PIRSF" id="PIRSF000484">
    <property type="entry name" value="NAPRT"/>
    <property type="match status" value="1"/>
</dbReference>
<evidence type="ECO:0000313" key="11">
    <source>
        <dbReference type="Proteomes" id="UP000177197"/>
    </source>
</evidence>
<reference evidence="10 11" key="1">
    <citation type="journal article" date="2016" name="Nat. Commun.">
        <title>Thousands of microbial genomes shed light on interconnected biogeochemical processes in an aquifer system.</title>
        <authorList>
            <person name="Anantharaman K."/>
            <person name="Brown C.T."/>
            <person name="Hug L.A."/>
            <person name="Sharon I."/>
            <person name="Castelle C.J."/>
            <person name="Probst A.J."/>
            <person name="Thomas B.C."/>
            <person name="Singh A."/>
            <person name="Wilkins M.J."/>
            <person name="Karaoz U."/>
            <person name="Brodie E.L."/>
            <person name="Williams K.H."/>
            <person name="Hubbard S.S."/>
            <person name="Banfield J.F."/>
        </authorList>
    </citation>
    <scope>NUCLEOTIDE SEQUENCE [LARGE SCALE GENOMIC DNA]</scope>
</reference>
<dbReference type="GO" id="GO:0004516">
    <property type="term" value="F:nicotinate phosphoribosyltransferase activity"/>
    <property type="evidence" value="ECO:0007669"/>
    <property type="project" value="UniProtKB-EC"/>
</dbReference>
<dbReference type="InterPro" id="IPR036068">
    <property type="entry name" value="Nicotinate_pribotase-like_C"/>
</dbReference>
<dbReference type="InterPro" id="IPR040727">
    <property type="entry name" value="NAPRTase_N"/>
</dbReference>
<evidence type="ECO:0000259" key="9">
    <source>
        <dbReference type="Pfam" id="PF17956"/>
    </source>
</evidence>
<organism evidence="10 11">
    <name type="scientific">Candidatus Azambacteria bacterium RIFCSPLOWO2_02_FULL_44_14</name>
    <dbReference type="NCBI Taxonomy" id="1797306"/>
    <lineage>
        <taxon>Bacteria</taxon>
        <taxon>Candidatus Azamiibacteriota</taxon>
    </lineage>
</organism>
<dbReference type="InterPro" id="IPR007229">
    <property type="entry name" value="Nic_PRibTrfase-Fam"/>
</dbReference>
<comment type="caution">
    <text evidence="10">The sequence shown here is derived from an EMBL/GenBank/DDBJ whole genome shotgun (WGS) entry which is preliminary data.</text>
</comment>
<comment type="similarity">
    <text evidence="2">Belongs to the NAPRTase family.</text>
</comment>
<sequence>MYAPTKNLLDGVRAAFPKQLFPWDEYFPQMAETDWLCGDGDTIAAKSFFIRQAPFGGSYAVLGGITAALAGISDLHFNDPEFKKGMLDMGYIPEFVDWLEEKGSLRLLVYAPREGDLIFPNEPAVTVVGPLPDVRMAEGILTEALNFPTLSLTKWYRLVRTVRPGKVLEFARRRAQNHAKATLYGILGGCFATSNSAMKEFFDFLLVGTMGHEWIQRYGDVREAFKKWLDKKPHKPIGLVDTKQCLEHDFPIWLDEVWNHREAIKNANSPSWGWRNDSGHLDYLTIEQYVKFFKHSLSKDEWFSQRMKIVLTNELDEYRAADIISKIRTQAGSAGLDAEDIIRRIIWAAGTKPGTCDDQPSLGGVAKLMEVEAHACIKLAFDEEGKPGDKTSIPGFNLSALILDEYGDVKNCLIYPAASHKVEGGKLWDAKKNIELREAMAYSPANEAALMIVRNYRAIPRQQLVWDSLTSRYPYGFTGDWDNPTVDEIPKRVQANVDMLHWSMTQLSEPYKLKVSLTKDLFELRQRMILNGVLREDKQKF</sequence>
<feature type="domain" description="Nicotinate phosphoribosyltransferase C-terminal" evidence="9">
    <location>
        <begin position="439"/>
        <end position="524"/>
    </location>
</feature>
<dbReference type="Proteomes" id="UP000177197">
    <property type="component" value="Unassembled WGS sequence"/>
</dbReference>
<dbReference type="Gene3D" id="3.20.140.10">
    <property type="entry name" value="nicotinate phosphoribosyltransferase"/>
    <property type="match status" value="1"/>
</dbReference>
<gene>
    <name evidence="10" type="ORF">A3I30_03150</name>
</gene>
<evidence type="ECO:0000256" key="6">
    <source>
        <dbReference type="ARBA" id="ARBA00022642"/>
    </source>
</evidence>
<dbReference type="EC" id="6.3.4.21" evidence="3"/>
<evidence type="ECO:0000256" key="7">
    <source>
        <dbReference type="ARBA" id="ARBA00048668"/>
    </source>
</evidence>
<dbReference type="InterPro" id="IPR013785">
    <property type="entry name" value="Aldolase_TIM"/>
</dbReference>
<dbReference type="SUPFAM" id="SSF51690">
    <property type="entry name" value="Nicotinate/Quinolinate PRTase C-terminal domain-like"/>
    <property type="match status" value="1"/>
</dbReference>
<dbReference type="Pfam" id="PF17767">
    <property type="entry name" value="NAPRTase_N"/>
    <property type="match status" value="1"/>
</dbReference>
<keyword evidence="5" id="KW-0436">Ligase</keyword>
<protein>
    <recommendedName>
        <fullName evidence="3">nicotinate phosphoribosyltransferase</fullName>
        <ecNumber evidence="3">6.3.4.21</ecNumber>
    </recommendedName>
</protein>
<dbReference type="GO" id="GO:0005829">
    <property type="term" value="C:cytosol"/>
    <property type="evidence" value="ECO:0007669"/>
    <property type="project" value="TreeGrafter"/>
</dbReference>
<evidence type="ECO:0000256" key="4">
    <source>
        <dbReference type="ARBA" id="ARBA00022553"/>
    </source>
</evidence>
<dbReference type="EMBL" id="MEYV01000021">
    <property type="protein sequence ID" value="OGD39676.1"/>
    <property type="molecule type" value="Genomic_DNA"/>
</dbReference>
<dbReference type="PANTHER" id="PTHR11098">
    <property type="entry name" value="NICOTINATE PHOSPHORIBOSYLTRANSFERASE"/>
    <property type="match status" value="1"/>
</dbReference>
<evidence type="ECO:0000256" key="5">
    <source>
        <dbReference type="ARBA" id="ARBA00022598"/>
    </source>
</evidence>
<dbReference type="Pfam" id="PF17956">
    <property type="entry name" value="NAPRTase_C"/>
    <property type="match status" value="1"/>
</dbReference>
<evidence type="ECO:0000256" key="2">
    <source>
        <dbReference type="ARBA" id="ARBA00010897"/>
    </source>
</evidence>
<comment type="pathway">
    <text evidence="1">Cofactor biosynthesis; NAD(+) biosynthesis; nicotinate D-ribonucleotide from nicotinate: step 1/1.</text>
</comment>
<dbReference type="SUPFAM" id="SSF54675">
    <property type="entry name" value="Nicotinate/Quinolinate PRTase N-terminal domain-like"/>
    <property type="match status" value="1"/>
</dbReference>
<dbReference type="Gene3D" id="3.20.20.70">
    <property type="entry name" value="Aldolase class I"/>
    <property type="match status" value="1"/>
</dbReference>
<evidence type="ECO:0000313" key="10">
    <source>
        <dbReference type="EMBL" id="OGD39676.1"/>
    </source>
</evidence>
<name>A0A1F5C9Y6_9BACT</name>
<dbReference type="AlphaFoldDB" id="A0A1F5C9Y6"/>
<dbReference type="PANTHER" id="PTHR11098:SF1">
    <property type="entry name" value="NICOTINATE PHOSPHORIBOSYLTRANSFERASE"/>
    <property type="match status" value="1"/>
</dbReference>
<keyword evidence="4" id="KW-0597">Phosphoprotein</keyword>
<dbReference type="UniPathway" id="UPA00253">
    <property type="reaction ID" value="UER00457"/>
</dbReference>
<comment type="catalytic activity">
    <reaction evidence="7">
        <text>5-phospho-alpha-D-ribose 1-diphosphate + nicotinate + ATP + H2O = nicotinate beta-D-ribonucleotide + ADP + phosphate + diphosphate</text>
        <dbReference type="Rhea" id="RHEA:36163"/>
        <dbReference type="ChEBI" id="CHEBI:15377"/>
        <dbReference type="ChEBI" id="CHEBI:30616"/>
        <dbReference type="ChEBI" id="CHEBI:32544"/>
        <dbReference type="ChEBI" id="CHEBI:33019"/>
        <dbReference type="ChEBI" id="CHEBI:43474"/>
        <dbReference type="ChEBI" id="CHEBI:57502"/>
        <dbReference type="ChEBI" id="CHEBI:58017"/>
        <dbReference type="ChEBI" id="CHEBI:456216"/>
        <dbReference type="EC" id="6.3.4.21"/>
    </reaction>
</comment>
<keyword evidence="6" id="KW-0662">Pyridine nucleotide biosynthesis</keyword>